<organism evidence="3 4">
    <name type="scientific">Folsomia candida</name>
    <name type="common">Springtail</name>
    <dbReference type="NCBI Taxonomy" id="158441"/>
    <lineage>
        <taxon>Eukaryota</taxon>
        <taxon>Metazoa</taxon>
        <taxon>Ecdysozoa</taxon>
        <taxon>Arthropoda</taxon>
        <taxon>Hexapoda</taxon>
        <taxon>Collembola</taxon>
        <taxon>Entomobryomorpha</taxon>
        <taxon>Isotomoidea</taxon>
        <taxon>Isotomidae</taxon>
        <taxon>Proisotominae</taxon>
        <taxon>Folsomia</taxon>
    </lineage>
</organism>
<feature type="domain" description="C-type lectin" evidence="2">
    <location>
        <begin position="615"/>
        <end position="698"/>
    </location>
</feature>
<dbReference type="InterPro" id="IPR016186">
    <property type="entry name" value="C-type_lectin-like/link_sf"/>
</dbReference>
<dbReference type="PROSITE" id="PS50041">
    <property type="entry name" value="C_TYPE_LECTIN_2"/>
    <property type="match status" value="1"/>
</dbReference>
<dbReference type="EMBL" id="LNIX01000001">
    <property type="protein sequence ID" value="OXA62806.1"/>
    <property type="molecule type" value="Genomic_DNA"/>
</dbReference>
<evidence type="ECO:0000259" key="2">
    <source>
        <dbReference type="PROSITE" id="PS50041"/>
    </source>
</evidence>
<keyword evidence="1" id="KW-0812">Transmembrane</keyword>
<name>A0A226F1J4_FOLCA</name>
<keyword evidence="4" id="KW-1185">Reference proteome</keyword>
<gene>
    <name evidence="3" type="ORF">Fcan01_00430</name>
</gene>
<dbReference type="InterPro" id="IPR016187">
    <property type="entry name" value="CTDL_fold"/>
</dbReference>
<dbReference type="OrthoDB" id="6328985at2759"/>
<dbReference type="Gene3D" id="3.10.100.10">
    <property type="entry name" value="Mannose-Binding Protein A, subunit A"/>
    <property type="match status" value="1"/>
</dbReference>
<proteinExistence type="predicted"/>
<keyword evidence="1" id="KW-0472">Membrane</keyword>
<feature type="transmembrane region" description="Helical" evidence="1">
    <location>
        <begin position="320"/>
        <end position="338"/>
    </location>
</feature>
<comment type="caution">
    <text evidence="3">The sequence shown here is derived from an EMBL/GenBank/DDBJ whole genome shotgun (WGS) entry which is preliminary data.</text>
</comment>
<evidence type="ECO:0000313" key="3">
    <source>
        <dbReference type="EMBL" id="OXA62806.1"/>
    </source>
</evidence>
<evidence type="ECO:0000313" key="4">
    <source>
        <dbReference type="Proteomes" id="UP000198287"/>
    </source>
</evidence>
<dbReference type="InterPro" id="IPR001304">
    <property type="entry name" value="C-type_lectin-like"/>
</dbReference>
<feature type="transmembrane region" description="Helical" evidence="1">
    <location>
        <begin position="264"/>
        <end position="284"/>
    </location>
</feature>
<dbReference type="AlphaFoldDB" id="A0A226F1J4"/>
<protein>
    <recommendedName>
        <fullName evidence="2">C-type lectin domain-containing protein</fullName>
    </recommendedName>
</protein>
<dbReference type="SUPFAM" id="SSF56436">
    <property type="entry name" value="C-type lectin-like"/>
    <property type="match status" value="1"/>
</dbReference>
<sequence length="700" mass="80677">MVQHINPIYRPRSNHLQCLLYLVVILDLEIFNGIRYNSMQVGFSHPRILATEKGLSYHKFHPNFPSSTVVGFYLSEFHVEIFRPPITLYDPDPLPVYFATPTIYVVKMTKLLSPKELIYLPLETNFVWCVKRPAAVKLAAYFYQMRPLAGELACLDRVLFRRNYGKTTLLLWDMSIVRFLKVVKSVELDVGMDLAVKKVWSKNYSDVLQSLRGSTLTTLFDEEQFPLVEVILLGNISFSFVTCGSMGDEGLRFSGYVQPFQKSVWLAIFICSAGIAMLIMSYGVGGTIQKSRLTQVFTFVDVLAINLEISLNIKRFKGEIKTVVLIFVLVSILTINVYKSVVTNDITAPLGTFQPDLFSQLVSHYFKLIGLYVNSDMYREDSGIPVPITFRKYRVGNGEFDEEFYDRVELWKRKNGLDPRLNSTINSVFRYFICKSFIQSGDLAKITIESPRWYCRNKTMQILKTHSNLVNKVENMFNQIDFGRLLKNTESLDITKIPHDIANCKKTALVLRTRHLTRKHLLEKMLGPGGRSHKNRRPYVTSKDTLFSRRVFLMMTKSGWYSAMVKFKFAGVFEGGLYNFWENVITFAHTTVAKTNMLREDDHPAQKLQANIGTSFIILLIGLFLSEDVWTAGGYDPNTQKYYWVSTSEEVQVDEWAPWRVGHPLRQEGYCIAIHNTIFGNSAWYTEMKTETFYYICEKN</sequence>
<evidence type="ECO:0000256" key="1">
    <source>
        <dbReference type="SAM" id="Phobius"/>
    </source>
</evidence>
<dbReference type="CDD" id="cd00037">
    <property type="entry name" value="CLECT"/>
    <property type="match status" value="1"/>
</dbReference>
<keyword evidence="1" id="KW-1133">Transmembrane helix</keyword>
<reference evidence="3 4" key="1">
    <citation type="submission" date="2015-12" db="EMBL/GenBank/DDBJ databases">
        <title>The genome of Folsomia candida.</title>
        <authorList>
            <person name="Faddeeva A."/>
            <person name="Derks M.F."/>
            <person name="Anvar Y."/>
            <person name="Smit S."/>
            <person name="Van Straalen N."/>
            <person name="Roelofs D."/>
        </authorList>
    </citation>
    <scope>NUCLEOTIDE SEQUENCE [LARGE SCALE GENOMIC DNA]</scope>
    <source>
        <strain evidence="3 4">VU population</strain>
        <tissue evidence="3">Whole body</tissue>
    </source>
</reference>
<dbReference type="Proteomes" id="UP000198287">
    <property type="component" value="Unassembled WGS sequence"/>
</dbReference>
<accession>A0A226F1J4</accession>